<dbReference type="EMBL" id="JANHNZ010000001">
    <property type="protein sequence ID" value="MCQ9209109.1"/>
    <property type="molecule type" value="Genomic_DNA"/>
</dbReference>
<sequence>MDYQLYSNKSDELFIAFHGTGGNLYSLLPIVGEINPQADVLSFLGDCETGVSRRFFPILKDGYISTDELKKHAQKFLDQFATFDLSHYKRITAIGFSNGANFLLSIMQLDPNFAPEIYLLHSFDFDYDFKDEVSTSRILATVGVSDTMVAPGSIVQMHKRMSERLFPNFTLKLLDEEHGVTDIEIEYLKEFYGGQLTSLI</sequence>
<organism evidence="1 2">
    <name type="scientific">Granulicatella seriolae</name>
    <dbReference type="NCBI Taxonomy" id="2967226"/>
    <lineage>
        <taxon>Bacteria</taxon>
        <taxon>Bacillati</taxon>
        <taxon>Bacillota</taxon>
        <taxon>Bacilli</taxon>
        <taxon>Lactobacillales</taxon>
        <taxon>Carnobacteriaceae</taxon>
        <taxon>Granulicatella</taxon>
    </lineage>
</organism>
<gene>
    <name evidence="1" type="ORF">NPA36_00820</name>
</gene>
<dbReference type="SUPFAM" id="SSF53474">
    <property type="entry name" value="alpha/beta-Hydrolases"/>
    <property type="match status" value="1"/>
</dbReference>
<reference evidence="1" key="2">
    <citation type="journal article" date="2023" name="Curr. Microbiol.">
        <title>Granulicatella seriolae sp. nov., a Novel Facultative Anaerobe Isolated from Yellowtail Marine Fish.</title>
        <authorList>
            <person name="Lee M."/>
            <person name="Choi Y.J."/>
            <person name="Farooq A."/>
            <person name="Jeong J.B."/>
            <person name="Jung M.Y."/>
        </authorList>
    </citation>
    <scope>NUCLEOTIDE SEQUENCE</scope>
    <source>
        <strain evidence="1">S8</strain>
    </source>
</reference>
<protein>
    <submittedName>
        <fullName evidence="1">Phospholipase</fullName>
    </submittedName>
</protein>
<keyword evidence="2" id="KW-1185">Reference proteome</keyword>
<evidence type="ECO:0000313" key="2">
    <source>
        <dbReference type="Proteomes" id="UP001059480"/>
    </source>
</evidence>
<evidence type="ECO:0000313" key="1">
    <source>
        <dbReference type="EMBL" id="MCQ9209109.1"/>
    </source>
</evidence>
<comment type="caution">
    <text evidence="1">The sequence shown here is derived from an EMBL/GenBank/DDBJ whole genome shotgun (WGS) entry which is preliminary data.</text>
</comment>
<dbReference type="RefSeq" id="WP_256944219.1">
    <property type="nucleotide sequence ID" value="NZ_JANHNZ010000001.1"/>
</dbReference>
<reference evidence="1" key="3">
    <citation type="journal article" date="2023" name="Microbiol. Resour. Announc.">
        <title>Draft Genome Sequence of Granulicatella sp. Strain S8, Isolated from a Marine Fish, Seriola quinqueradiata.</title>
        <authorList>
            <person name="Lee M."/>
            <person name="Farooq A."/>
            <person name="Jeong J.B."/>
            <person name="Jung M.Y."/>
        </authorList>
    </citation>
    <scope>NUCLEOTIDE SEQUENCE</scope>
    <source>
        <strain evidence="1">S8</strain>
    </source>
</reference>
<proteinExistence type="predicted"/>
<dbReference type="Proteomes" id="UP001059480">
    <property type="component" value="Unassembled WGS sequence"/>
</dbReference>
<name>A0ABT1WKL2_9LACT</name>
<dbReference type="Gene3D" id="3.40.50.1820">
    <property type="entry name" value="alpha/beta hydrolase"/>
    <property type="match status" value="1"/>
</dbReference>
<accession>A0ABT1WKL2</accession>
<dbReference type="InterPro" id="IPR029058">
    <property type="entry name" value="AB_hydrolase_fold"/>
</dbReference>
<reference evidence="1" key="1">
    <citation type="submission" date="2022-07" db="EMBL/GenBank/DDBJ databases">
        <authorList>
            <person name="Jung M.-Y."/>
            <person name="Lee M."/>
        </authorList>
    </citation>
    <scope>NUCLEOTIDE SEQUENCE</scope>
    <source>
        <strain evidence="1">S8</strain>
    </source>
</reference>